<feature type="domain" description="Tyr recombinase" evidence="3">
    <location>
        <begin position="154"/>
        <end position="364"/>
    </location>
</feature>
<accession>A0A7K1URY6</accession>
<evidence type="ECO:0000313" key="5">
    <source>
        <dbReference type="Proteomes" id="UP000466794"/>
    </source>
</evidence>
<feature type="region of interest" description="Disordered" evidence="2">
    <location>
        <begin position="1"/>
        <end position="30"/>
    </location>
</feature>
<dbReference type="RefSeq" id="WP_157386489.1">
    <property type="nucleotide sequence ID" value="NZ_WRPP01000001.1"/>
</dbReference>
<feature type="compositionally biased region" description="Basic residues" evidence="2">
    <location>
        <begin position="11"/>
        <end position="24"/>
    </location>
</feature>
<organism evidence="4 5">
    <name type="scientific">Nocardia terrae</name>
    <dbReference type="NCBI Taxonomy" id="2675851"/>
    <lineage>
        <taxon>Bacteria</taxon>
        <taxon>Bacillati</taxon>
        <taxon>Actinomycetota</taxon>
        <taxon>Actinomycetes</taxon>
        <taxon>Mycobacteriales</taxon>
        <taxon>Nocardiaceae</taxon>
        <taxon>Nocardia</taxon>
    </lineage>
</organism>
<sequence length="396" mass="44263">MDDWESNFKKNVQKGSKRRRRGHRTQFSPTDKMSKVFAELDAQYKAKVEAGKMSEDTYTNYRCHIYPPAKNAKRSNNPDAFKLDTEMGSLSIAEAADAAWIADFLDEVADSAPSTAYHQHRQLCSAFKLAVLRKGIEPAANPMPYVPRPSSDGAKPRPLTPFEQRGVLRSIENWLDEGRGESRYLRMLYLLLLGTGMRPGEGLAARWCDVTKEDFDGVTRSVLHVCATVRCKANIGPYRNPGRKSGNEYRLVLPDWLATELDSEKEKVSPAVDTLPILQGPRSAAGSWVSVSNARMAVYAVRNRSEFKTFRLSDLRDTVATHVATATGDDERASAQLGHLDGNKSMAQRHYIHQGIRRMVAVDNAAVMELLDPAKVTPNVRFPARSSSPQRPDQRK</sequence>
<keyword evidence="1" id="KW-0233">DNA recombination</keyword>
<dbReference type="EMBL" id="WRPP01000001">
    <property type="protein sequence ID" value="MVU77094.1"/>
    <property type="molecule type" value="Genomic_DNA"/>
</dbReference>
<evidence type="ECO:0000256" key="2">
    <source>
        <dbReference type="SAM" id="MobiDB-lite"/>
    </source>
</evidence>
<dbReference type="GO" id="GO:0006310">
    <property type="term" value="P:DNA recombination"/>
    <property type="evidence" value="ECO:0007669"/>
    <property type="project" value="UniProtKB-KW"/>
</dbReference>
<dbReference type="GO" id="GO:0015074">
    <property type="term" value="P:DNA integration"/>
    <property type="evidence" value="ECO:0007669"/>
    <property type="project" value="InterPro"/>
</dbReference>
<dbReference type="PROSITE" id="PS51898">
    <property type="entry name" value="TYR_RECOMBINASE"/>
    <property type="match status" value="1"/>
</dbReference>
<name>A0A7K1URY6_9NOCA</name>
<dbReference type="Proteomes" id="UP000466794">
    <property type="component" value="Unassembled WGS sequence"/>
</dbReference>
<dbReference type="SUPFAM" id="SSF56349">
    <property type="entry name" value="DNA breaking-rejoining enzymes"/>
    <property type="match status" value="1"/>
</dbReference>
<comment type="caution">
    <text evidence="4">The sequence shown here is derived from an EMBL/GenBank/DDBJ whole genome shotgun (WGS) entry which is preliminary data.</text>
</comment>
<evidence type="ECO:0000313" key="4">
    <source>
        <dbReference type="EMBL" id="MVU77094.1"/>
    </source>
</evidence>
<dbReference type="AlphaFoldDB" id="A0A7K1URY6"/>
<evidence type="ECO:0000256" key="1">
    <source>
        <dbReference type="ARBA" id="ARBA00023172"/>
    </source>
</evidence>
<keyword evidence="5" id="KW-1185">Reference proteome</keyword>
<dbReference type="Gene3D" id="1.10.443.10">
    <property type="entry name" value="Intergrase catalytic core"/>
    <property type="match status" value="1"/>
</dbReference>
<gene>
    <name evidence="4" type="ORF">GPX89_07510</name>
</gene>
<proteinExistence type="predicted"/>
<dbReference type="InterPro" id="IPR002104">
    <property type="entry name" value="Integrase_catalytic"/>
</dbReference>
<dbReference type="InterPro" id="IPR013762">
    <property type="entry name" value="Integrase-like_cat_sf"/>
</dbReference>
<evidence type="ECO:0000259" key="3">
    <source>
        <dbReference type="PROSITE" id="PS51898"/>
    </source>
</evidence>
<dbReference type="InterPro" id="IPR011010">
    <property type="entry name" value="DNA_brk_join_enz"/>
</dbReference>
<reference evidence="4 5" key="1">
    <citation type="submission" date="2019-12" db="EMBL/GenBank/DDBJ databases">
        <title>Nocardia sp. nov. ET3-3 isolated from soil.</title>
        <authorList>
            <person name="Kanchanasin P."/>
            <person name="Tanasupawat S."/>
            <person name="Yuki M."/>
            <person name="Kudo T."/>
        </authorList>
    </citation>
    <scope>NUCLEOTIDE SEQUENCE [LARGE SCALE GENOMIC DNA]</scope>
    <source>
        <strain evidence="4 5">ET3-3</strain>
    </source>
</reference>
<protein>
    <recommendedName>
        <fullName evidence="3">Tyr recombinase domain-containing protein</fullName>
    </recommendedName>
</protein>
<dbReference type="GO" id="GO:0003677">
    <property type="term" value="F:DNA binding"/>
    <property type="evidence" value="ECO:0007669"/>
    <property type="project" value="InterPro"/>
</dbReference>